<sequence>MEEDLIARLRAAPAIAAVAGEYDGRPTVDWIERRSDANASFPACVLSIVSPGRDYDQAGPSGLQQRRVRFECFGLSYGSAKRMSRAIIGVIEMAQVVGATRFHRGKLQFERDMPPEDIGGNIKVFRTVLDFFVPTTPTQ</sequence>
<evidence type="ECO:0000313" key="1">
    <source>
        <dbReference type="EMBL" id="TXC73965.1"/>
    </source>
</evidence>
<dbReference type="AlphaFoldDB" id="A0A5C6UT79"/>
<protein>
    <recommendedName>
        <fullName evidence="3">DUF3168 domain-containing protein</fullName>
    </recommendedName>
</protein>
<dbReference type="RefSeq" id="WP_147121802.1">
    <property type="nucleotide sequence ID" value="NZ_VOPY01000001.1"/>
</dbReference>
<proteinExistence type="predicted"/>
<gene>
    <name evidence="1" type="ORF">FSZ31_04385</name>
</gene>
<keyword evidence="2" id="KW-1185">Reference proteome</keyword>
<evidence type="ECO:0000313" key="2">
    <source>
        <dbReference type="Proteomes" id="UP000321129"/>
    </source>
</evidence>
<organism evidence="1 2">
    <name type="scientific">Flavisphingopyxis soli</name>
    <dbReference type="NCBI Taxonomy" id="2601267"/>
    <lineage>
        <taxon>Bacteria</taxon>
        <taxon>Pseudomonadati</taxon>
        <taxon>Pseudomonadota</taxon>
        <taxon>Alphaproteobacteria</taxon>
        <taxon>Sphingomonadales</taxon>
        <taxon>Sphingopyxidaceae</taxon>
        <taxon>Flavisphingopyxis</taxon>
    </lineage>
</organism>
<accession>A0A5C6UT79</accession>
<name>A0A5C6UT79_9SPHN</name>
<reference evidence="1 2" key="1">
    <citation type="submission" date="2019-08" db="EMBL/GenBank/DDBJ databases">
        <title>Sphingorhabdus soil sp. nov., isolated from arctic soil.</title>
        <authorList>
            <person name="Liu Y."/>
        </authorList>
    </citation>
    <scope>NUCLEOTIDE SEQUENCE [LARGE SCALE GENOMIC DNA]</scope>
    <source>
        <strain evidence="1 2">D-2Q-5-6</strain>
    </source>
</reference>
<evidence type="ECO:0008006" key="3">
    <source>
        <dbReference type="Google" id="ProtNLM"/>
    </source>
</evidence>
<dbReference type="EMBL" id="VOPY01000001">
    <property type="protein sequence ID" value="TXC73965.1"/>
    <property type="molecule type" value="Genomic_DNA"/>
</dbReference>
<dbReference type="OrthoDB" id="7596830at2"/>
<dbReference type="Proteomes" id="UP000321129">
    <property type="component" value="Unassembled WGS sequence"/>
</dbReference>
<comment type="caution">
    <text evidence="1">The sequence shown here is derived from an EMBL/GenBank/DDBJ whole genome shotgun (WGS) entry which is preliminary data.</text>
</comment>